<keyword evidence="9" id="KW-1185">Reference proteome</keyword>
<dbReference type="Pfam" id="PF00732">
    <property type="entry name" value="GMC_oxred_N"/>
    <property type="match status" value="1"/>
</dbReference>
<dbReference type="InterPro" id="IPR000172">
    <property type="entry name" value="GMC_OxRdtase_N"/>
</dbReference>
<dbReference type="GO" id="GO:0016614">
    <property type="term" value="F:oxidoreductase activity, acting on CH-OH group of donors"/>
    <property type="evidence" value="ECO:0007669"/>
    <property type="project" value="InterPro"/>
</dbReference>
<dbReference type="VEuPathDB" id="FungiDB:ASPGLDRAFT_170304"/>
<dbReference type="InterPro" id="IPR007867">
    <property type="entry name" value="GMC_OxRtase_C"/>
</dbReference>
<dbReference type="AlphaFoldDB" id="A0A1L9VKS9"/>
<gene>
    <name evidence="8" type="ORF">ASPGLDRAFT_170304</name>
</gene>
<keyword evidence="3" id="KW-0285">Flavoprotein</keyword>
<evidence type="ECO:0000256" key="4">
    <source>
        <dbReference type="ARBA" id="ARBA00022827"/>
    </source>
</evidence>
<feature type="domain" description="Glucose-methanol-choline oxidoreductase N-terminal" evidence="7">
    <location>
        <begin position="269"/>
        <end position="283"/>
    </location>
</feature>
<dbReference type="RefSeq" id="XP_022401236.1">
    <property type="nucleotide sequence ID" value="XM_022542709.1"/>
</dbReference>
<dbReference type="GeneID" id="34458970"/>
<dbReference type="Gene3D" id="3.50.50.60">
    <property type="entry name" value="FAD/NAD(P)-binding domain"/>
    <property type="match status" value="1"/>
</dbReference>
<dbReference type="STRING" id="1160497.A0A1L9VKS9"/>
<comment type="similarity">
    <text evidence="2">Belongs to the GMC oxidoreductase family.</text>
</comment>
<sequence>MDLSSELEYYDYIICGGGTSGCVVAGRLAENPNVKVLLIEAGQHNKDLENVHMVGGWSNNFDSETDWNVVTPPMKGVDNRQVKLSRGKFLGGCSGCNGTLCIRGSKQDFDDWELEGWSGEEFFSYMRKTETFHPKPWFDANEQAHGYDGPLHTEPHDLAPISQLIMSSFVSEGLPHVPDMFSTGETPHGCGHAPRSVYNGLRTTSADFVTNGFTRKNMTVVTGSTVDHVIVEPDTQTGELISRGVLVQDTLNGGVRAYHAKREVVICGGAYCSPAILLRSGIGPKPELQKHDIPCLIDSPGVGQNLMDHPIVFIFYETAHPNLTTDHLVYHNNAFETTYNLWKTNKSGFLSTFPFGAFAYARLDDRLANEPLWQKYQNQNTLIDKRVGNEKRDPMSLLPSKQPNIELFTTECYGGPKQYDNFPASPNHNAHVFSIIAELFSPHSRGSVTLSSKDGRENPIVDCNYLDHPLDMLVLSEGVRFANEIVMNGAGTKGIVKGSWPEGLGYGTPGKERFRTREDWVPYVKEHATTCYHAAGTCAMGNDDNPMAVLDNKLRVRGVANLRVADCSIMPTLHGGHTQMPAYGIGEKCADLIKETWSTDNVSQSLRAVL</sequence>
<dbReference type="OrthoDB" id="269227at2759"/>
<feature type="active site" description="Proton acceptor" evidence="5">
    <location>
        <position position="577"/>
    </location>
</feature>
<evidence type="ECO:0000256" key="2">
    <source>
        <dbReference type="ARBA" id="ARBA00010790"/>
    </source>
</evidence>
<dbReference type="EMBL" id="KV878896">
    <property type="protein sequence ID" value="OJJ84538.1"/>
    <property type="molecule type" value="Genomic_DNA"/>
</dbReference>
<dbReference type="PIRSF" id="PIRSF000137">
    <property type="entry name" value="Alcohol_oxidase"/>
    <property type="match status" value="1"/>
</dbReference>
<dbReference type="Gene3D" id="3.30.560.10">
    <property type="entry name" value="Glucose Oxidase, domain 3"/>
    <property type="match status" value="1"/>
</dbReference>
<feature type="active site" description="Proton donor" evidence="5">
    <location>
        <position position="533"/>
    </location>
</feature>
<evidence type="ECO:0000256" key="1">
    <source>
        <dbReference type="ARBA" id="ARBA00001974"/>
    </source>
</evidence>
<dbReference type="PROSITE" id="PS00624">
    <property type="entry name" value="GMC_OXRED_2"/>
    <property type="match status" value="1"/>
</dbReference>
<dbReference type="PANTHER" id="PTHR11552:SF147">
    <property type="entry name" value="CHOLINE DEHYDROGENASE, MITOCHONDRIAL"/>
    <property type="match status" value="1"/>
</dbReference>
<reference evidence="9" key="1">
    <citation type="journal article" date="2017" name="Genome Biol.">
        <title>Comparative genomics reveals high biological diversity and specific adaptations in the industrially and medically important fungal genus Aspergillus.</title>
        <authorList>
            <person name="de Vries R.P."/>
            <person name="Riley R."/>
            <person name="Wiebenga A."/>
            <person name="Aguilar-Osorio G."/>
            <person name="Amillis S."/>
            <person name="Uchima C.A."/>
            <person name="Anderluh G."/>
            <person name="Asadollahi M."/>
            <person name="Askin M."/>
            <person name="Barry K."/>
            <person name="Battaglia E."/>
            <person name="Bayram O."/>
            <person name="Benocci T."/>
            <person name="Braus-Stromeyer S.A."/>
            <person name="Caldana C."/>
            <person name="Canovas D."/>
            <person name="Cerqueira G.C."/>
            <person name="Chen F."/>
            <person name="Chen W."/>
            <person name="Choi C."/>
            <person name="Clum A."/>
            <person name="Dos Santos R.A."/>
            <person name="Damasio A.R."/>
            <person name="Diallinas G."/>
            <person name="Emri T."/>
            <person name="Fekete E."/>
            <person name="Flipphi M."/>
            <person name="Freyberg S."/>
            <person name="Gallo A."/>
            <person name="Gournas C."/>
            <person name="Habgood R."/>
            <person name="Hainaut M."/>
            <person name="Harispe M.L."/>
            <person name="Henrissat B."/>
            <person name="Hilden K.S."/>
            <person name="Hope R."/>
            <person name="Hossain A."/>
            <person name="Karabika E."/>
            <person name="Karaffa L."/>
            <person name="Karanyi Z."/>
            <person name="Krasevec N."/>
            <person name="Kuo A."/>
            <person name="Kusch H."/>
            <person name="LaButti K."/>
            <person name="Lagendijk E.L."/>
            <person name="Lapidus A."/>
            <person name="Levasseur A."/>
            <person name="Lindquist E."/>
            <person name="Lipzen A."/>
            <person name="Logrieco A.F."/>
            <person name="MacCabe A."/>
            <person name="Maekelae M.R."/>
            <person name="Malavazi I."/>
            <person name="Melin P."/>
            <person name="Meyer V."/>
            <person name="Mielnichuk N."/>
            <person name="Miskei M."/>
            <person name="Molnar A.P."/>
            <person name="Mule G."/>
            <person name="Ngan C.Y."/>
            <person name="Orejas M."/>
            <person name="Orosz E."/>
            <person name="Ouedraogo J.P."/>
            <person name="Overkamp K.M."/>
            <person name="Park H.-S."/>
            <person name="Perrone G."/>
            <person name="Piumi F."/>
            <person name="Punt P.J."/>
            <person name="Ram A.F."/>
            <person name="Ramon A."/>
            <person name="Rauscher S."/>
            <person name="Record E."/>
            <person name="Riano-Pachon D.M."/>
            <person name="Robert V."/>
            <person name="Roehrig J."/>
            <person name="Ruller R."/>
            <person name="Salamov A."/>
            <person name="Salih N.S."/>
            <person name="Samson R.A."/>
            <person name="Sandor E."/>
            <person name="Sanguinetti M."/>
            <person name="Schuetze T."/>
            <person name="Sepcic K."/>
            <person name="Shelest E."/>
            <person name="Sherlock G."/>
            <person name="Sophianopoulou V."/>
            <person name="Squina F.M."/>
            <person name="Sun H."/>
            <person name="Susca A."/>
            <person name="Todd R.B."/>
            <person name="Tsang A."/>
            <person name="Unkles S.E."/>
            <person name="van de Wiele N."/>
            <person name="van Rossen-Uffink D."/>
            <person name="Oliveira J.V."/>
            <person name="Vesth T.C."/>
            <person name="Visser J."/>
            <person name="Yu J.-H."/>
            <person name="Zhou M."/>
            <person name="Andersen M.R."/>
            <person name="Archer D.B."/>
            <person name="Baker S.E."/>
            <person name="Benoit I."/>
            <person name="Brakhage A.A."/>
            <person name="Braus G.H."/>
            <person name="Fischer R."/>
            <person name="Frisvad J.C."/>
            <person name="Goldman G.H."/>
            <person name="Houbraken J."/>
            <person name="Oakley B."/>
            <person name="Pocsi I."/>
            <person name="Scazzocchio C."/>
            <person name="Seiboth B."/>
            <person name="vanKuyk P.A."/>
            <person name="Wortman J."/>
            <person name="Dyer P.S."/>
            <person name="Grigoriev I.V."/>
        </authorList>
    </citation>
    <scope>NUCLEOTIDE SEQUENCE [LARGE SCALE GENOMIC DNA]</scope>
    <source>
        <strain evidence="9">CBS 516.65</strain>
    </source>
</reference>
<organism evidence="8 9">
    <name type="scientific">Aspergillus glaucus CBS 516.65</name>
    <dbReference type="NCBI Taxonomy" id="1160497"/>
    <lineage>
        <taxon>Eukaryota</taxon>
        <taxon>Fungi</taxon>
        <taxon>Dikarya</taxon>
        <taxon>Ascomycota</taxon>
        <taxon>Pezizomycotina</taxon>
        <taxon>Eurotiomycetes</taxon>
        <taxon>Eurotiomycetidae</taxon>
        <taxon>Eurotiales</taxon>
        <taxon>Aspergillaceae</taxon>
        <taxon>Aspergillus</taxon>
        <taxon>Aspergillus subgen. Aspergillus</taxon>
    </lineage>
</organism>
<evidence type="ECO:0000313" key="9">
    <source>
        <dbReference type="Proteomes" id="UP000184300"/>
    </source>
</evidence>
<protein>
    <recommendedName>
        <fullName evidence="7">Glucose-methanol-choline oxidoreductase N-terminal domain-containing protein</fullName>
    </recommendedName>
</protein>
<evidence type="ECO:0000256" key="6">
    <source>
        <dbReference type="PIRSR" id="PIRSR000137-2"/>
    </source>
</evidence>
<evidence type="ECO:0000256" key="5">
    <source>
        <dbReference type="PIRSR" id="PIRSR000137-1"/>
    </source>
</evidence>
<dbReference type="SUPFAM" id="SSF51905">
    <property type="entry name" value="FAD/NAD(P)-binding domain"/>
    <property type="match status" value="1"/>
</dbReference>
<keyword evidence="4 6" id="KW-0274">FAD</keyword>
<dbReference type="InterPro" id="IPR012132">
    <property type="entry name" value="GMC_OxRdtase"/>
</dbReference>
<dbReference type="InterPro" id="IPR036188">
    <property type="entry name" value="FAD/NAD-bd_sf"/>
</dbReference>
<evidence type="ECO:0000259" key="7">
    <source>
        <dbReference type="PROSITE" id="PS00624"/>
    </source>
</evidence>
<dbReference type="Proteomes" id="UP000184300">
    <property type="component" value="Unassembled WGS sequence"/>
</dbReference>
<dbReference type="PANTHER" id="PTHR11552">
    <property type="entry name" value="GLUCOSE-METHANOL-CHOLINE GMC OXIDOREDUCTASE"/>
    <property type="match status" value="1"/>
</dbReference>
<name>A0A1L9VKS9_ASPGL</name>
<dbReference type="Pfam" id="PF05199">
    <property type="entry name" value="GMC_oxred_C"/>
    <property type="match status" value="1"/>
</dbReference>
<accession>A0A1L9VKS9</accession>
<dbReference type="GO" id="GO:0050660">
    <property type="term" value="F:flavin adenine dinucleotide binding"/>
    <property type="evidence" value="ECO:0007669"/>
    <property type="project" value="InterPro"/>
</dbReference>
<evidence type="ECO:0000256" key="3">
    <source>
        <dbReference type="ARBA" id="ARBA00022630"/>
    </source>
</evidence>
<evidence type="ECO:0000313" key="8">
    <source>
        <dbReference type="EMBL" id="OJJ84538.1"/>
    </source>
</evidence>
<comment type="cofactor">
    <cofactor evidence="1 6">
        <name>FAD</name>
        <dbReference type="ChEBI" id="CHEBI:57692"/>
    </cofactor>
</comment>
<feature type="binding site" evidence="6">
    <location>
        <position position="226"/>
    </location>
    <ligand>
        <name>FAD</name>
        <dbReference type="ChEBI" id="CHEBI:57692"/>
    </ligand>
</feature>
<proteinExistence type="inferred from homology"/>
<feature type="binding site" evidence="6">
    <location>
        <begin position="19"/>
        <end position="20"/>
    </location>
    <ligand>
        <name>FAD</name>
        <dbReference type="ChEBI" id="CHEBI:57692"/>
    </ligand>
</feature>
<dbReference type="SUPFAM" id="SSF54373">
    <property type="entry name" value="FAD-linked reductases, C-terminal domain"/>
    <property type="match status" value="1"/>
</dbReference>